<organism evidence="10 11">
    <name type="scientific">Rhizobium lemnae</name>
    <dbReference type="NCBI Taxonomy" id="1214924"/>
    <lineage>
        <taxon>Bacteria</taxon>
        <taxon>Pseudomonadati</taxon>
        <taxon>Pseudomonadota</taxon>
        <taxon>Alphaproteobacteria</taxon>
        <taxon>Hyphomicrobiales</taxon>
        <taxon>Rhizobiaceae</taxon>
        <taxon>Rhizobium/Agrobacterium group</taxon>
        <taxon>Rhizobium</taxon>
    </lineage>
</organism>
<dbReference type="EMBL" id="JBHSBD010000094">
    <property type="protein sequence ID" value="MFC3970118.1"/>
    <property type="molecule type" value="Genomic_DNA"/>
</dbReference>
<evidence type="ECO:0000313" key="10">
    <source>
        <dbReference type="EMBL" id="MFC3970118.1"/>
    </source>
</evidence>
<evidence type="ECO:0000259" key="8">
    <source>
        <dbReference type="Pfam" id="PF00370"/>
    </source>
</evidence>
<protein>
    <recommendedName>
        <fullName evidence="6">ATP:glycerol 3-phosphotransferase</fullName>
    </recommendedName>
</protein>
<dbReference type="SUPFAM" id="SSF53067">
    <property type="entry name" value="Actin-like ATPase domain"/>
    <property type="match status" value="2"/>
</dbReference>
<dbReference type="RefSeq" id="WP_247262641.1">
    <property type="nucleotide sequence ID" value="NZ_JALJQZ010000061.1"/>
</dbReference>
<feature type="domain" description="Carbohydrate kinase FGGY C-terminal" evidence="9">
    <location>
        <begin position="262"/>
        <end position="448"/>
    </location>
</feature>
<dbReference type="InterPro" id="IPR018485">
    <property type="entry name" value="FGGY_C"/>
</dbReference>
<gene>
    <name evidence="10" type="ORF">ACFOVS_18680</name>
</gene>
<keyword evidence="5" id="KW-0067">ATP-binding</keyword>
<comment type="caution">
    <text evidence="10">The sequence shown here is derived from an EMBL/GenBank/DDBJ whole genome shotgun (WGS) entry which is preliminary data.</text>
</comment>
<dbReference type="Gene3D" id="3.30.420.40">
    <property type="match status" value="2"/>
</dbReference>
<keyword evidence="4 7" id="KW-0418">Kinase</keyword>
<dbReference type="InterPro" id="IPR000577">
    <property type="entry name" value="Carb_kinase_FGGY"/>
</dbReference>
<evidence type="ECO:0000256" key="4">
    <source>
        <dbReference type="ARBA" id="ARBA00022777"/>
    </source>
</evidence>
<evidence type="ECO:0000256" key="1">
    <source>
        <dbReference type="ARBA" id="ARBA00009156"/>
    </source>
</evidence>
<comment type="similarity">
    <text evidence="1 7">Belongs to the FGGY kinase family.</text>
</comment>
<evidence type="ECO:0000256" key="3">
    <source>
        <dbReference type="ARBA" id="ARBA00022741"/>
    </source>
</evidence>
<keyword evidence="3" id="KW-0547">Nucleotide-binding</keyword>
<evidence type="ECO:0000256" key="7">
    <source>
        <dbReference type="RuleBase" id="RU003733"/>
    </source>
</evidence>
<dbReference type="InterPro" id="IPR018484">
    <property type="entry name" value="FGGY_N"/>
</dbReference>
<dbReference type="Proteomes" id="UP001595697">
    <property type="component" value="Unassembled WGS sequence"/>
</dbReference>
<dbReference type="CDD" id="cd07769">
    <property type="entry name" value="ASKHA_NBD_FGGY_GK"/>
    <property type="match status" value="1"/>
</dbReference>
<dbReference type="PANTHER" id="PTHR10196:SF69">
    <property type="entry name" value="GLYCEROL KINASE"/>
    <property type="match status" value="1"/>
</dbReference>
<proteinExistence type="inferred from homology"/>
<evidence type="ECO:0000256" key="6">
    <source>
        <dbReference type="ARBA" id="ARBA00043149"/>
    </source>
</evidence>
<keyword evidence="11" id="KW-1185">Reference proteome</keyword>
<evidence type="ECO:0000259" key="9">
    <source>
        <dbReference type="Pfam" id="PF02782"/>
    </source>
</evidence>
<dbReference type="PANTHER" id="PTHR10196">
    <property type="entry name" value="SUGAR KINASE"/>
    <property type="match status" value="1"/>
</dbReference>
<dbReference type="GO" id="GO:0004370">
    <property type="term" value="F:glycerol kinase activity"/>
    <property type="evidence" value="ECO:0007669"/>
    <property type="project" value="UniProtKB-EC"/>
</dbReference>
<dbReference type="PIRSF" id="PIRSF000538">
    <property type="entry name" value="GlpK"/>
    <property type="match status" value="1"/>
</dbReference>
<dbReference type="Pfam" id="PF00370">
    <property type="entry name" value="FGGY_N"/>
    <property type="match status" value="1"/>
</dbReference>
<evidence type="ECO:0000313" key="11">
    <source>
        <dbReference type="Proteomes" id="UP001595697"/>
    </source>
</evidence>
<evidence type="ECO:0000256" key="2">
    <source>
        <dbReference type="ARBA" id="ARBA00022679"/>
    </source>
</evidence>
<keyword evidence="2 7" id="KW-0808">Transferase</keyword>
<dbReference type="InterPro" id="IPR018483">
    <property type="entry name" value="Carb_kinase_FGGY_CS"/>
</dbReference>
<feature type="domain" description="Carbohydrate kinase FGGY N-terminal" evidence="8">
    <location>
        <begin position="8"/>
        <end position="252"/>
    </location>
</feature>
<sequence length="494" mass="51608">MRQDIPLILAVDQGTTNTKAVLVDAAGKVLAKASAPLTSNYPRPGWAEQSADAIWGSVRSVIADIVAGNHGPIAGIAISNQRETLVVWDAETGEPLAPAILWQCRRTAAECQAMIDAGHNAAVNAITGLSINALFPASKLAWTMDNVVSVRDLAERGRLRVGTVDSWLLFKLTAGAVFATDHSNASRTMLFDTAKLEWSLELHNLFKVPVSALAQALPSNSRFGETATGITALPAGTPILAMMGDSHAALYGHGVRAPGLVKATYGTGSSLMTLTDRRVLSGHGLSSTIAWSDERGVAYALEGNITVSAQAIAFAATLLGLDGPRALSDLAQSVSDSGKVVFVPALAGLGAPHWTDDASGTISGMTHATTPAHIARATMEAVALQIADVFEAMQQDVGVALSGLMADGGASTNDFLMQLQADILDRPVLRGDQPEVGALGAAAMAFRALGIPAPEPSHARRFEPGTMQADARIDLLTRWYETIARVKSPSPTAT</sequence>
<dbReference type="PROSITE" id="PS00445">
    <property type="entry name" value="FGGY_KINASES_2"/>
    <property type="match status" value="1"/>
</dbReference>
<reference evidence="11" key="1">
    <citation type="journal article" date="2019" name="Int. J. Syst. Evol. Microbiol.">
        <title>The Global Catalogue of Microorganisms (GCM) 10K type strain sequencing project: providing services to taxonomists for standard genome sequencing and annotation.</title>
        <authorList>
            <consortium name="The Broad Institute Genomics Platform"/>
            <consortium name="The Broad Institute Genome Sequencing Center for Infectious Disease"/>
            <person name="Wu L."/>
            <person name="Ma J."/>
        </authorList>
    </citation>
    <scope>NUCLEOTIDE SEQUENCE [LARGE SCALE GENOMIC DNA]</scope>
    <source>
        <strain evidence="11">TBRC 5781</strain>
    </source>
</reference>
<accession>A0ABV8ECP2</accession>
<name>A0ABV8ECP2_9HYPH</name>
<dbReference type="InterPro" id="IPR043129">
    <property type="entry name" value="ATPase_NBD"/>
</dbReference>
<evidence type="ECO:0000256" key="5">
    <source>
        <dbReference type="ARBA" id="ARBA00022840"/>
    </source>
</evidence>
<dbReference type="Pfam" id="PF02782">
    <property type="entry name" value="FGGY_C"/>
    <property type="match status" value="1"/>
</dbReference>